<organism evidence="1 2">
    <name type="scientific">Silvanigrella paludirubra</name>
    <dbReference type="NCBI Taxonomy" id="2499159"/>
    <lineage>
        <taxon>Bacteria</taxon>
        <taxon>Pseudomonadati</taxon>
        <taxon>Bdellovibrionota</taxon>
        <taxon>Oligoflexia</taxon>
        <taxon>Silvanigrellales</taxon>
        <taxon>Silvanigrellaceae</taxon>
        <taxon>Silvanigrella</taxon>
    </lineage>
</organism>
<dbReference type="Proteomes" id="UP000437748">
    <property type="component" value="Unassembled WGS sequence"/>
</dbReference>
<accession>A0A6N6VZ45</accession>
<name>A0A6N6VZ45_9BACT</name>
<comment type="caution">
    <text evidence="1">The sequence shown here is derived from an EMBL/GenBank/DDBJ whole genome shotgun (WGS) entry which is preliminary data.</text>
</comment>
<dbReference type="OrthoDB" id="5293998at2"/>
<keyword evidence="2" id="KW-1185">Reference proteome</keyword>
<reference evidence="1 2" key="1">
    <citation type="submission" date="2019-10" db="EMBL/GenBank/DDBJ databases">
        <title>New species of Slilvanegrellaceae.</title>
        <authorList>
            <person name="Pitt A."/>
            <person name="Hahn M.W."/>
        </authorList>
    </citation>
    <scope>NUCLEOTIDE SEQUENCE [LARGE SCALE GENOMIC DNA]</scope>
    <source>
        <strain evidence="1 2">SP-Ram-0.45-NSY-1</strain>
    </source>
</reference>
<evidence type="ECO:0000313" key="2">
    <source>
        <dbReference type="Proteomes" id="UP000437748"/>
    </source>
</evidence>
<protein>
    <submittedName>
        <fullName evidence="1">Uncharacterized protein</fullName>
    </submittedName>
</protein>
<proteinExistence type="predicted"/>
<gene>
    <name evidence="1" type="ORF">GCL60_05505</name>
</gene>
<sequence>MNHKKFFLGCDDLIKIMSKYYSFVNTDPIDNYVLPPSNNIPENCGQTLFEENSENNEFFIGIQFGKKIVFDFENNDIVSLNSLAVVSEEISHFKLITDIVTLNSNVSTLEIETLGEIDRFLCLMHWNSESSHQKINKNWKNLHQICDEVFQGNRFLPHTHSLYREAECLAFRHLKEAFSYDWDSTYYDFSKVNNRAKNYLSNLRKNILRA</sequence>
<dbReference type="EMBL" id="WFLM01000002">
    <property type="protein sequence ID" value="KAB8039718.1"/>
    <property type="molecule type" value="Genomic_DNA"/>
</dbReference>
<dbReference type="AlphaFoldDB" id="A0A6N6VZ45"/>
<dbReference type="RefSeq" id="WP_153419148.1">
    <property type="nucleotide sequence ID" value="NZ_WFLM01000002.1"/>
</dbReference>
<evidence type="ECO:0000313" key="1">
    <source>
        <dbReference type="EMBL" id="KAB8039718.1"/>
    </source>
</evidence>